<accession>A0A0L8G3W8</accession>
<dbReference type="AlphaFoldDB" id="A0A0L8G3W8"/>
<gene>
    <name evidence="2" type="ORF">OCBIM_22000588mg</name>
</gene>
<name>A0A0L8G3W8_OCTBM</name>
<dbReference type="EMBL" id="KQ424015">
    <property type="protein sequence ID" value="KOF71716.1"/>
    <property type="molecule type" value="Genomic_DNA"/>
</dbReference>
<keyword evidence="1" id="KW-1133">Transmembrane helix</keyword>
<reference evidence="2" key="1">
    <citation type="submission" date="2015-07" db="EMBL/GenBank/DDBJ databases">
        <title>MeaNS - Measles Nucleotide Surveillance Program.</title>
        <authorList>
            <person name="Tran T."/>
            <person name="Druce J."/>
        </authorList>
    </citation>
    <scope>NUCLEOTIDE SEQUENCE</scope>
    <source>
        <strain evidence="2">UCB-OBI-ISO-001</strain>
        <tissue evidence="2">Gonad</tissue>
    </source>
</reference>
<evidence type="ECO:0000313" key="2">
    <source>
        <dbReference type="EMBL" id="KOF71716.1"/>
    </source>
</evidence>
<evidence type="ECO:0000256" key="1">
    <source>
        <dbReference type="SAM" id="Phobius"/>
    </source>
</evidence>
<feature type="transmembrane region" description="Helical" evidence="1">
    <location>
        <begin position="15"/>
        <end position="32"/>
    </location>
</feature>
<proteinExistence type="predicted"/>
<sequence>MDISFSHSLFHHRRTLSLSFALAAYVIHYIRMENVKERETKRWVERLCVCVCV</sequence>
<organism evidence="2">
    <name type="scientific">Octopus bimaculoides</name>
    <name type="common">California two-spotted octopus</name>
    <dbReference type="NCBI Taxonomy" id="37653"/>
    <lineage>
        <taxon>Eukaryota</taxon>
        <taxon>Metazoa</taxon>
        <taxon>Spiralia</taxon>
        <taxon>Lophotrochozoa</taxon>
        <taxon>Mollusca</taxon>
        <taxon>Cephalopoda</taxon>
        <taxon>Coleoidea</taxon>
        <taxon>Octopodiformes</taxon>
        <taxon>Octopoda</taxon>
        <taxon>Incirrata</taxon>
        <taxon>Octopodidae</taxon>
        <taxon>Octopus</taxon>
    </lineage>
</organism>
<protein>
    <submittedName>
        <fullName evidence="2">Uncharacterized protein</fullName>
    </submittedName>
</protein>
<keyword evidence="1" id="KW-0812">Transmembrane</keyword>
<keyword evidence="1" id="KW-0472">Membrane</keyword>